<dbReference type="EMBL" id="JAHVKP010000001">
    <property type="protein sequence ID" value="MBY6218878.1"/>
    <property type="molecule type" value="Genomic_DNA"/>
</dbReference>
<dbReference type="InterPro" id="IPR028098">
    <property type="entry name" value="Glyco_trans_4-like_N"/>
</dbReference>
<comment type="caution">
    <text evidence="3">The sequence shown here is derived from an EMBL/GenBank/DDBJ whole genome shotgun (WGS) entry which is preliminary data.</text>
</comment>
<sequence length="409" mass="44633">MAGRKILFIGLNYAPEPIGIGPYSAGLAEALVERGHEVRAIVGQPYYPDWKLYPRFERRWKSTVEGGVNITRCPHYIPANPTGSRRIAHHASFASSAYPAARRARREMKPDLVFAVAPGMIAAPVALRMARRAGVPLWLHVQDFEVGAALATGLIDRGSRTADAAARFEDRMLHSADLVSTISHPMCELLREKGVAKERILEMRNWANHSVSIAAGDPEHFREAWGVGDRTVALYSGNIANKQGLNVVIEAARLMVDRKDVLFIICGEGPNRKNLEALAQGLPNVIFHDLQPEERMGDLLTMADIHLLPQLHDAADLVLPSKLGNMLASGRPVVATVRPGTGIARELVGSGIVVPPETPAAIVTAIEALTAHPDYRKTMGDAARERARTAWSKESVVDCFEEGLERLLG</sequence>
<dbReference type="InterPro" id="IPR050194">
    <property type="entry name" value="Glycosyltransferase_grp1"/>
</dbReference>
<dbReference type="InterPro" id="IPR001296">
    <property type="entry name" value="Glyco_trans_1"/>
</dbReference>
<feature type="domain" description="Glycosyl transferase family 1" evidence="1">
    <location>
        <begin position="222"/>
        <end position="386"/>
    </location>
</feature>
<name>A0A9Q3S2E3_9SPHN</name>
<dbReference type="AlphaFoldDB" id="A0A9Q3S2E3"/>
<gene>
    <name evidence="3" type="ORF">KUV31_11060</name>
</gene>
<dbReference type="Gene3D" id="3.40.50.2000">
    <property type="entry name" value="Glycogen Phosphorylase B"/>
    <property type="match status" value="2"/>
</dbReference>
<evidence type="ECO:0000313" key="3">
    <source>
        <dbReference type="EMBL" id="MBY6218878.1"/>
    </source>
</evidence>
<dbReference type="Pfam" id="PF00534">
    <property type="entry name" value="Glycos_transf_1"/>
    <property type="match status" value="1"/>
</dbReference>
<reference evidence="3" key="1">
    <citation type="submission" date="2021-06" db="EMBL/GenBank/DDBJ databases">
        <title>50 bacteria genomes isolated from Dapeng, Shenzhen, China.</title>
        <authorList>
            <person name="Zheng W."/>
            <person name="Yu S."/>
            <person name="Huang Y."/>
        </authorList>
    </citation>
    <scope>NUCLEOTIDE SEQUENCE</scope>
    <source>
        <strain evidence="3">DP4N28-2</strain>
    </source>
</reference>
<proteinExistence type="predicted"/>
<dbReference type="GO" id="GO:0016757">
    <property type="term" value="F:glycosyltransferase activity"/>
    <property type="evidence" value="ECO:0007669"/>
    <property type="project" value="InterPro"/>
</dbReference>
<dbReference type="PANTHER" id="PTHR45947:SF3">
    <property type="entry name" value="SULFOQUINOVOSYL TRANSFERASE SQD2"/>
    <property type="match status" value="1"/>
</dbReference>
<evidence type="ECO:0000313" key="4">
    <source>
        <dbReference type="Proteomes" id="UP000824927"/>
    </source>
</evidence>
<evidence type="ECO:0000259" key="2">
    <source>
        <dbReference type="Pfam" id="PF13579"/>
    </source>
</evidence>
<protein>
    <submittedName>
        <fullName evidence="3">WcaI family glycosyltransferase</fullName>
    </submittedName>
</protein>
<dbReference type="Proteomes" id="UP000824927">
    <property type="component" value="Unassembled WGS sequence"/>
</dbReference>
<organism evidence="3 4">
    <name type="scientific">Qipengyuania aquimaris</name>
    <dbReference type="NCBI Taxonomy" id="255984"/>
    <lineage>
        <taxon>Bacteria</taxon>
        <taxon>Pseudomonadati</taxon>
        <taxon>Pseudomonadota</taxon>
        <taxon>Alphaproteobacteria</taxon>
        <taxon>Sphingomonadales</taxon>
        <taxon>Erythrobacteraceae</taxon>
        <taxon>Qipengyuania</taxon>
    </lineage>
</organism>
<feature type="domain" description="Glycosyltransferase subfamily 4-like N-terminal" evidence="2">
    <location>
        <begin position="19"/>
        <end position="206"/>
    </location>
</feature>
<dbReference type="SUPFAM" id="SSF53756">
    <property type="entry name" value="UDP-Glycosyltransferase/glycogen phosphorylase"/>
    <property type="match status" value="1"/>
</dbReference>
<dbReference type="Pfam" id="PF13579">
    <property type="entry name" value="Glyco_trans_4_4"/>
    <property type="match status" value="1"/>
</dbReference>
<dbReference type="CDD" id="cd03794">
    <property type="entry name" value="GT4_WbuB-like"/>
    <property type="match status" value="1"/>
</dbReference>
<accession>A0A9Q3S2E3</accession>
<dbReference type="PANTHER" id="PTHR45947">
    <property type="entry name" value="SULFOQUINOVOSYL TRANSFERASE SQD2"/>
    <property type="match status" value="1"/>
</dbReference>
<evidence type="ECO:0000259" key="1">
    <source>
        <dbReference type="Pfam" id="PF00534"/>
    </source>
</evidence>
<dbReference type="RefSeq" id="WP_222405557.1">
    <property type="nucleotide sequence ID" value="NZ_JAHVKP010000001.1"/>
</dbReference>
<dbReference type="NCBIfam" id="NF007640">
    <property type="entry name" value="PRK10307.1"/>
    <property type="match status" value="1"/>
</dbReference>